<evidence type="ECO:0000256" key="1">
    <source>
        <dbReference type="SAM" id="MobiDB-lite"/>
    </source>
</evidence>
<evidence type="ECO:0000313" key="5">
    <source>
        <dbReference type="Proteomes" id="UP000429607"/>
    </source>
</evidence>
<name>A0A6A3HBL8_9STRA</name>
<comment type="caution">
    <text evidence="3">The sequence shown here is derived from an EMBL/GenBank/DDBJ whole genome shotgun (WGS) entry which is preliminary data.</text>
</comment>
<dbReference type="Proteomes" id="UP000435112">
    <property type="component" value="Unassembled WGS sequence"/>
</dbReference>
<feature type="region of interest" description="Disordered" evidence="1">
    <location>
        <begin position="1"/>
        <end position="35"/>
    </location>
</feature>
<evidence type="ECO:0000313" key="7">
    <source>
        <dbReference type="Proteomes" id="UP000435112"/>
    </source>
</evidence>
<dbReference type="Proteomes" id="UP000429607">
    <property type="component" value="Unassembled WGS sequence"/>
</dbReference>
<dbReference type="Proteomes" id="UP000434957">
    <property type="component" value="Unassembled WGS sequence"/>
</dbReference>
<dbReference type="AlphaFoldDB" id="A0A6A3HBL8"/>
<dbReference type="EMBL" id="QXFV01005107">
    <property type="protein sequence ID" value="KAE8966314.1"/>
    <property type="molecule type" value="Genomic_DNA"/>
</dbReference>
<dbReference type="OrthoDB" id="10272466at2759"/>
<protein>
    <submittedName>
        <fullName evidence="3">Uncharacterized protein</fullName>
    </submittedName>
</protein>
<evidence type="ECO:0000313" key="3">
    <source>
        <dbReference type="EMBL" id="KAE8966314.1"/>
    </source>
</evidence>
<evidence type="ECO:0000313" key="4">
    <source>
        <dbReference type="EMBL" id="KAE9346262.1"/>
    </source>
</evidence>
<evidence type="ECO:0000313" key="6">
    <source>
        <dbReference type="Proteomes" id="UP000434957"/>
    </source>
</evidence>
<accession>A0A6A3HBL8</accession>
<dbReference type="EMBL" id="QXFU01004997">
    <property type="protein sequence ID" value="KAE8966119.1"/>
    <property type="molecule type" value="Genomic_DNA"/>
</dbReference>
<organism evidence="3 5">
    <name type="scientific">Phytophthora rubi</name>
    <dbReference type="NCBI Taxonomy" id="129364"/>
    <lineage>
        <taxon>Eukaryota</taxon>
        <taxon>Sar</taxon>
        <taxon>Stramenopiles</taxon>
        <taxon>Oomycota</taxon>
        <taxon>Peronosporomycetes</taxon>
        <taxon>Peronosporales</taxon>
        <taxon>Peronosporaceae</taxon>
        <taxon>Phytophthora</taxon>
    </lineage>
</organism>
<reference evidence="5 7" key="1">
    <citation type="submission" date="2018-09" db="EMBL/GenBank/DDBJ databases">
        <title>Genomic investigation of the strawberry pathogen Phytophthora fragariae indicates pathogenicity is determined by transcriptional variation in three key races.</title>
        <authorList>
            <person name="Adams T.M."/>
            <person name="Armitage A.D."/>
            <person name="Sobczyk M.K."/>
            <person name="Bates H.J."/>
            <person name="Dunwell J.M."/>
            <person name="Nellist C.F."/>
            <person name="Harrison R.J."/>
        </authorList>
    </citation>
    <scope>NUCLEOTIDE SEQUENCE [LARGE SCALE GENOMIC DNA]</scope>
    <source>
        <strain evidence="3 5">SCRP249</strain>
        <strain evidence="2 7">SCRP324</strain>
        <strain evidence="4 6">SCRP333</strain>
    </source>
</reference>
<dbReference type="EMBL" id="QXFT01000357">
    <property type="protein sequence ID" value="KAE9346262.1"/>
    <property type="molecule type" value="Genomic_DNA"/>
</dbReference>
<proteinExistence type="predicted"/>
<keyword evidence="6" id="KW-1185">Reference proteome</keyword>
<gene>
    <name evidence="3" type="ORF">PR001_g28452</name>
    <name evidence="2" type="ORF">PR002_g28467</name>
    <name evidence="4" type="ORF">PR003_g7529</name>
</gene>
<sequence>MKSENDRRYITSSPRVQAALVPGEEENQSSSSDYVPPTLSAAALPSGTVVRAPIRKFVRTYLWVWR</sequence>
<evidence type="ECO:0000313" key="2">
    <source>
        <dbReference type="EMBL" id="KAE8966119.1"/>
    </source>
</evidence>